<dbReference type="EMBL" id="JADGIZ020000009">
    <property type="protein sequence ID" value="KAL2917768.1"/>
    <property type="molecule type" value="Genomic_DNA"/>
</dbReference>
<dbReference type="Gene3D" id="1.20.58.630">
    <property type="match status" value="1"/>
</dbReference>
<comment type="similarity">
    <text evidence="1">Belongs to the formin homology family. BNI1 subfamily.</text>
</comment>
<reference evidence="5 6" key="1">
    <citation type="submission" date="2023-09" db="EMBL/GenBank/DDBJ databases">
        <title>Pangenome analysis of Batrachochytrium dendrobatidis and related Chytrids.</title>
        <authorList>
            <person name="Yacoub M.N."/>
            <person name="Stajich J.E."/>
            <person name="James T.Y."/>
        </authorList>
    </citation>
    <scope>NUCLEOTIDE SEQUENCE [LARGE SCALE GENOMIC DNA]</scope>
    <source>
        <strain evidence="5 6">JEL0888</strain>
    </source>
</reference>
<feature type="domain" description="GBD/FH3" evidence="3">
    <location>
        <begin position="17"/>
        <end position="463"/>
    </location>
</feature>
<dbReference type="Gene3D" id="1.10.238.150">
    <property type="entry name" value="Formin, FH3 diaphanous domain"/>
    <property type="match status" value="1"/>
</dbReference>
<dbReference type="SUPFAM" id="SSF101447">
    <property type="entry name" value="Formin homology 2 domain (FH2 domain)"/>
    <property type="match status" value="1"/>
</dbReference>
<dbReference type="PROSITE" id="PS51444">
    <property type="entry name" value="FH2"/>
    <property type="match status" value="1"/>
</dbReference>
<dbReference type="SMART" id="SM01139">
    <property type="entry name" value="Drf_FH3"/>
    <property type="match status" value="1"/>
</dbReference>
<dbReference type="InterPro" id="IPR016024">
    <property type="entry name" value="ARM-type_fold"/>
</dbReference>
<evidence type="ECO:0000256" key="1">
    <source>
        <dbReference type="ARBA" id="ARBA00037935"/>
    </source>
</evidence>
<accession>A0ABR4NE11</accession>
<name>A0ABR4NE11_9FUNG</name>
<evidence type="ECO:0000256" key="2">
    <source>
        <dbReference type="SAM" id="MobiDB-lite"/>
    </source>
</evidence>
<dbReference type="Gene3D" id="6.10.30.50">
    <property type="match status" value="1"/>
</dbReference>
<dbReference type="InterPro" id="IPR010472">
    <property type="entry name" value="FH3_dom"/>
</dbReference>
<evidence type="ECO:0000313" key="6">
    <source>
        <dbReference type="Proteomes" id="UP001527925"/>
    </source>
</evidence>
<feature type="region of interest" description="Disordered" evidence="2">
    <location>
        <begin position="507"/>
        <end position="531"/>
    </location>
</feature>
<dbReference type="InterPro" id="IPR011989">
    <property type="entry name" value="ARM-like"/>
</dbReference>
<evidence type="ECO:0000313" key="5">
    <source>
        <dbReference type="EMBL" id="KAL2917768.1"/>
    </source>
</evidence>
<feature type="domain" description="FH2" evidence="4">
    <location>
        <begin position="588"/>
        <end position="761"/>
    </location>
</feature>
<evidence type="ECO:0000259" key="3">
    <source>
        <dbReference type="PROSITE" id="PS51232"/>
    </source>
</evidence>
<gene>
    <name evidence="5" type="ORF">HK105_202641</name>
</gene>
<feature type="region of interest" description="Disordered" evidence="2">
    <location>
        <begin position="652"/>
        <end position="690"/>
    </location>
</feature>
<protein>
    <recommendedName>
        <fullName evidence="7">GBD/FH3 domain-containing protein</fullName>
    </recommendedName>
</protein>
<dbReference type="InterPro" id="IPR010473">
    <property type="entry name" value="GTPase-bd"/>
</dbReference>
<comment type="caution">
    <text evidence="5">The sequence shown here is derived from an EMBL/GenBank/DDBJ whole genome shotgun (WGS) entry which is preliminary data.</text>
</comment>
<dbReference type="InterPro" id="IPR051661">
    <property type="entry name" value="Actin_filament_regulator"/>
</dbReference>
<dbReference type="Proteomes" id="UP001527925">
    <property type="component" value="Unassembled WGS sequence"/>
</dbReference>
<evidence type="ECO:0008006" key="7">
    <source>
        <dbReference type="Google" id="ProtNLM"/>
    </source>
</evidence>
<dbReference type="SUPFAM" id="SSF48371">
    <property type="entry name" value="ARM repeat"/>
    <property type="match status" value="1"/>
</dbReference>
<feature type="compositionally biased region" description="Polar residues" evidence="2">
    <location>
        <begin position="508"/>
        <end position="519"/>
    </location>
</feature>
<organism evidence="5 6">
    <name type="scientific">Polyrhizophydium stewartii</name>
    <dbReference type="NCBI Taxonomy" id="2732419"/>
    <lineage>
        <taxon>Eukaryota</taxon>
        <taxon>Fungi</taxon>
        <taxon>Fungi incertae sedis</taxon>
        <taxon>Chytridiomycota</taxon>
        <taxon>Chytridiomycota incertae sedis</taxon>
        <taxon>Chytridiomycetes</taxon>
        <taxon>Rhizophydiales</taxon>
        <taxon>Rhizophydiales incertae sedis</taxon>
        <taxon>Polyrhizophydium</taxon>
    </lineage>
</organism>
<dbReference type="Pfam" id="PF02181">
    <property type="entry name" value="FH2"/>
    <property type="match status" value="1"/>
</dbReference>
<sequence>MLLMSAIEKYGFNQRPNAQLDERLVNELFELALDARGETKRAVMRQLTKDKKIHIIRQMTMYSETTGDSTTKRPAYYVEQLMSAISGQSHGKTRTEQLVDMVARSISGTSRQSQSLKDIIVELKVQCNCQSMSWLKEFMECGGLNTLIFVLDTMHSKSGRKHKHYEIESETLKILRLIANHHSGIADVLYQQNYLNILIQSLDSPLLTARTATMDFLLAIVTLDYPKGHKLVMSAMAFFQKVRNKARVFDALVESLSQAISSRGIFGSTVGGASVHGLGVLGGTLHSQNGGGSDIASLFTLSGMFEKSKAPTEKEVREFLVSVVALIRFLVEVPSEFEYRMYLRNEFVASGVVPAFQKLKSWARAEFASILQHVDAFEQLKIADFQYLIENLDTESAIDIYDPRQLLDTLQTQLDENDKRSVTSILQHLLVGTTLMDAASRTQMMYIIENAVMQIVLDQNGVTDFKDAFKYSVDQIIGGLQEIQRLDDENARLASLCELQEKEIMRLQDSTRQSASKSPSDAEEKQENELETHKQCLMSILGALSKGTVEVVFAANKHTIADASEAGLGRLDSATTIVSESRNSTGLMESSYRPKSKVRKMHWERVASSAATSDSVWHKIQSEREAIQDLLNSEGVYDELESMFAIAPPSGPAGSAFGSTKSGSGSQAGGTAFSGSAGVRGEQGDGASVRRRSEALEQIKIIDEKRAQNTMIFLGTIKQVSLEALQKAIRSFDESVLTETILRQCIASYATEDECTIVSHD</sequence>
<evidence type="ECO:0000259" key="4">
    <source>
        <dbReference type="PROSITE" id="PS51444"/>
    </source>
</evidence>
<dbReference type="PROSITE" id="PS51232">
    <property type="entry name" value="GBD_FH3"/>
    <property type="match status" value="1"/>
</dbReference>
<dbReference type="InterPro" id="IPR015425">
    <property type="entry name" value="FH2_Formin"/>
</dbReference>
<keyword evidence="6" id="KW-1185">Reference proteome</keyword>
<dbReference type="Gene3D" id="1.25.10.10">
    <property type="entry name" value="Leucine-rich Repeat Variant"/>
    <property type="match status" value="1"/>
</dbReference>
<dbReference type="InterPro" id="IPR014768">
    <property type="entry name" value="GBD/FH3_dom"/>
</dbReference>
<dbReference type="Pfam" id="PF06367">
    <property type="entry name" value="Drf_FH3"/>
    <property type="match status" value="1"/>
</dbReference>
<dbReference type="Pfam" id="PF06371">
    <property type="entry name" value="Drf_GBD"/>
    <property type="match status" value="1"/>
</dbReference>
<dbReference type="PANTHER" id="PTHR47102">
    <property type="entry name" value="PROTEIN BNI1"/>
    <property type="match status" value="1"/>
</dbReference>
<dbReference type="PANTHER" id="PTHR47102:SF2">
    <property type="entry name" value="PROTEIN BNI1"/>
    <property type="match status" value="1"/>
</dbReference>
<dbReference type="SMART" id="SM01140">
    <property type="entry name" value="Drf_GBD"/>
    <property type="match status" value="1"/>
</dbReference>
<feature type="compositionally biased region" description="Basic and acidic residues" evidence="2">
    <location>
        <begin position="520"/>
        <end position="531"/>
    </location>
</feature>
<proteinExistence type="inferred from homology"/>